<comment type="caution">
    <text evidence="2">The sequence shown here is derived from an EMBL/GenBank/DDBJ whole genome shotgun (WGS) entry which is preliminary data.</text>
</comment>
<name>A0AAE1AVJ5_9GAST</name>
<gene>
    <name evidence="2" type="ORF">RRG08_003335</name>
</gene>
<feature type="compositionally biased region" description="Polar residues" evidence="1">
    <location>
        <begin position="10"/>
        <end position="23"/>
    </location>
</feature>
<dbReference type="EMBL" id="JAWDGP010001104">
    <property type="protein sequence ID" value="KAK3794662.1"/>
    <property type="molecule type" value="Genomic_DNA"/>
</dbReference>
<sequence>MQFHKKEYSTNHNVETLLPTQRRANADSAIKREPPTPQAVVEQIDPATVVTTARSLALNTFSVVLLEMLWKAWENGKTKVLNSEAWFGHS</sequence>
<evidence type="ECO:0000313" key="2">
    <source>
        <dbReference type="EMBL" id="KAK3794662.1"/>
    </source>
</evidence>
<accession>A0AAE1AVJ5</accession>
<evidence type="ECO:0000256" key="1">
    <source>
        <dbReference type="SAM" id="MobiDB-lite"/>
    </source>
</evidence>
<evidence type="ECO:0000313" key="3">
    <source>
        <dbReference type="Proteomes" id="UP001283361"/>
    </source>
</evidence>
<keyword evidence="3" id="KW-1185">Reference proteome</keyword>
<protein>
    <submittedName>
        <fullName evidence="2">Uncharacterized protein</fullName>
    </submittedName>
</protein>
<dbReference type="AlphaFoldDB" id="A0AAE1AVJ5"/>
<organism evidence="2 3">
    <name type="scientific">Elysia crispata</name>
    <name type="common">lettuce slug</name>
    <dbReference type="NCBI Taxonomy" id="231223"/>
    <lineage>
        <taxon>Eukaryota</taxon>
        <taxon>Metazoa</taxon>
        <taxon>Spiralia</taxon>
        <taxon>Lophotrochozoa</taxon>
        <taxon>Mollusca</taxon>
        <taxon>Gastropoda</taxon>
        <taxon>Heterobranchia</taxon>
        <taxon>Euthyneura</taxon>
        <taxon>Panpulmonata</taxon>
        <taxon>Sacoglossa</taxon>
        <taxon>Placobranchoidea</taxon>
        <taxon>Plakobranchidae</taxon>
        <taxon>Elysia</taxon>
    </lineage>
</organism>
<dbReference type="Proteomes" id="UP001283361">
    <property type="component" value="Unassembled WGS sequence"/>
</dbReference>
<proteinExistence type="predicted"/>
<feature type="region of interest" description="Disordered" evidence="1">
    <location>
        <begin position="1"/>
        <end position="37"/>
    </location>
</feature>
<reference evidence="2" key="1">
    <citation type="journal article" date="2023" name="G3 (Bethesda)">
        <title>A reference genome for the long-term kleptoplast-retaining sea slug Elysia crispata morphotype clarki.</title>
        <authorList>
            <person name="Eastman K.E."/>
            <person name="Pendleton A.L."/>
            <person name="Shaikh M.A."/>
            <person name="Suttiyut T."/>
            <person name="Ogas R."/>
            <person name="Tomko P."/>
            <person name="Gavelis G."/>
            <person name="Widhalm J.R."/>
            <person name="Wisecaver J.H."/>
        </authorList>
    </citation>
    <scope>NUCLEOTIDE SEQUENCE</scope>
    <source>
        <strain evidence="2">ECLA1</strain>
    </source>
</reference>